<gene>
    <name evidence="1" type="ORF">HBN54_000239</name>
</gene>
<dbReference type="Proteomes" id="UP000717634">
    <property type="component" value="Unassembled WGS sequence"/>
</dbReference>
<organism evidence="1 2">
    <name type="scientific">Hymenobacter artigasi</name>
    <dbReference type="NCBI Taxonomy" id="2719616"/>
    <lineage>
        <taxon>Bacteria</taxon>
        <taxon>Pseudomonadati</taxon>
        <taxon>Bacteroidota</taxon>
        <taxon>Cytophagia</taxon>
        <taxon>Cytophagales</taxon>
        <taxon>Hymenobacteraceae</taxon>
        <taxon>Hymenobacter</taxon>
    </lineage>
</organism>
<protein>
    <submittedName>
        <fullName evidence="1">GxxExxY protein</fullName>
    </submittedName>
</protein>
<dbReference type="NCBIfam" id="TIGR04256">
    <property type="entry name" value="GxxExxY"/>
    <property type="match status" value="1"/>
</dbReference>
<dbReference type="EMBL" id="JAAVTK010000001">
    <property type="protein sequence ID" value="NKI87660.1"/>
    <property type="molecule type" value="Genomic_DNA"/>
</dbReference>
<reference evidence="1 2" key="1">
    <citation type="submission" date="2020-03" db="EMBL/GenBank/DDBJ databases">
        <title>Genomic Encyclopedia of Type Strains, Phase IV (KMG-V): Genome sequencing to study the core and pangenomes of soil and plant-associated prokaryotes.</title>
        <authorList>
            <person name="Whitman W."/>
        </authorList>
    </citation>
    <scope>NUCLEOTIDE SEQUENCE [LARGE SCALE GENOMIC DNA]</scope>
    <source>
        <strain evidence="1 2">1B</strain>
    </source>
</reference>
<dbReference type="InterPro" id="IPR026350">
    <property type="entry name" value="GxxExxY"/>
</dbReference>
<comment type="caution">
    <text evidence="1">The sequence shown here is derived from an EMBL/GenBank/DDBJ whole genome shotgun (WGS) entry which is preliminary data.</text>
</comment>
<dbReference type="Pfam" id="PF13366">
    <property type="entry name" value="PDDEXK_3"/>
    <property type="match status" value="1"/>
</dbReference>
<sequence>MSDLFLWIGFMLVDTRLNKLTETIIGCAMSVHSELGSGFPEVIYQRGLGVEFAAANLAFQAEIHLPVFYKETSIGSRRADFLVDNQVLVELKATSELTSLNYAQVINYLKAYRLEVALLINFGESSLRFKRFLHNPARPLSH</sequence>
<name>A0ABX1HCH8_9BACT</name>
<evidence type="ECO:0000313" key="2">
    <source>
        <dbReference type="Proteomes" id="UP000717634"/>
    </source>
</evidence>
<dbReference type="RefSeq" id="WP_235955336.1">
    <property type="nucleotide sequence ID" value="NZ_JAAVTK010000001.1"/>
</dbReference>
<accession>A0ABX1HCH8</accession>
<evidence type="ECO:0000313" key="1">
    <source>
        <dbReference type="EMBL" id="NKI87660.1"/>
    </source>
</evidence>
<proteinExistence type="predicted"/>
<keyword evidence="2" id="KW-1185">Reference proteome</keyword>